<reference evidence="1" key="1">
    <citation type="submission" date="2017-02" db="EMBL/GenBank/DDBJ databases">
        <title>Delving into the versatile metabolic prowess of the omnipresent phylum Bacteroidetes.</title>
        <authorList>
            <person name="Nobu M.K."/>
            <person name="Mei R."/>
            <person name="Narihiro T."/>
            <person name="Kuroda K."/>
            <person name="Liu W.-T."/>
        </authorList>
    </citation>
    <scope>NUCLEOTIDE SEQUENCE</scope>
    <source>
        <strain evidence="1">ADurb.Bin160</strain>
    </source>
</reference>
<dbReference type="AlphaFoldDB" id="A0A1V5ZL81"/>
<protein>
    <submittedName>
        <fullName evidence="1">Uncharacterized protein</fullName>
    </submittedName>
</protein>
<dbReference type="Proteomes" id="UP000485621">
    <property type="component" value="Unassembled WGS sequence"/>
</dbReference>
<name>A0A1V5ZL81_9BACT</name>
<accession>A0A1V5ZL81</accession>
<sequence>MEQKYKLIETGPGWHRIKALKDFTLITGEQIKKGDVGGYVRSEYCLSHKGLCWIMNDAFVQGNISGNAVVKDNAKVYGNVCGNAIVRDSGYVGTYTTVTGNAIVQAFQHITYGTVSTNLLGTKDWEAALYAELGIVPKNGKIILYKRTWRTNGSNVFESNQNSNFIYEIGKEAVETNVDEDVMKSCTAGLHFTTLEFIYKWSGETILECEINVKDIITVQENKVRARKCKVIRAYEEE</sequence>
<dbReference type="EMBL" id="MWDB01000034">
    <property type="protein sequence ID" value="OQB40714.1"/>
    <property type="molecule type" value="Genomic_DNA"/>
</dbReference>
<organism evidence="1">
    <name type="scientific">candidate division CPR1 bacterium ADurb.Bin160</name>
    <dbReference type="NCBI Taxonomy" id="1852826"/>
    <lineage>
        <taxon>Bacteria</taxon>
        <taxon>candidate division CPR1</taxon>
    </lineage>
</organism>
<comment type="caution">
    <text evidence="1">The sequence shown here is derived from an EMBL/GenBank/DDBJ whole genome shotgun (WGS) entry which is preliminary data.</text>
</comment>
<evidence type="ECO:0000313" key="1">
    <source>
        <dbReference type="EMBL" id="OQB40714.1"/>
    </source>
</evidence>
<dbReference type="SUPFAM" id="SSF51161">
    <property type="entry name" value="Trimeric LpxA-like enzymes"/>
    <property type="match status" value="1"/>
</dbReference>
<dbReference type="InterPro" id="IPR011004">
    <property type="entry name" value="Trimer_LpxA-like_sf"/>
</dbReference>
<gene>
    <name evidence="1" type="ORF">BWY04_01225</name>
</gene>
<proteinExistence type="predicted"/>